<dbReference type="InterPro" id="IPR002928">
    <property type="entry name" value="Myosin_tail"/>
</dbReference>
<feature type="region of interest" description="Disordered" evidence="3">
    <location>
        <begin position="1"/>
        <end position="67"/>
    </location>
</feature>
<evidence type="ECO:0000313" key="5">
    <source>
        <dbReference type="EMBL" id="CAL1569124.1"/>
    </source>
</evidence>
<name>A0AAV2J186_KNICA</name>
<dbReference type="Pfam" id="PF01576">
    <property type="entry name" value="Myosin_tail_1"/>
    <property type="match status" value="1"/>
</dbReference>
<accession>A0AAV2J186</accession>
<evidence type="ECO:0000256" key="3">
    <source>
        <dbReference type="SAM" id="MobiDB-lite"/>
    </source>
</evidence>
<dbReference type="GO" id="GO:0005923">
    <property type="term" value="C:bicellular tight junction"/>
    <property type="evidence" value="ECO:0007669"/>
    <property type="project" value="TreeGrafter"/>
</dbReference>
<feature type="coiled-coil region" evidence="2">
    <location>
        <begin position="525"/>
        <end position="693"/>
    </location>
</feature>
<dbReference type="PANTHER" id="PTHR46349">
    <property type="entry name" value="CINGULIN-LIKE PROTEIN 1-RELATED"/>
    <property type="match status" value="1"/>
</dbReference>
<dbReference type="EMBL" id="OZ035823">
    <property type="protein sequence ID" value="CAL1569124.1"/>
    <property type="molecule type" value="Genomic_DNA"/>
</dbReference>
<reference evidence="5 6" key="1">
    <citation type="submission" date="2024-04" db="EMBL/GenBank/DDBJ databases">
        <authorList>
            <person name="Waldvogel A.-M."/>
            <person name="Schoenle A."/>
        </authorList>
    </citation>
    <scope>NUCLEOTIDE SEQUENCE [LARGE SCALE GENOMIC DNA]</scope>
</reference>
<evidence type="ECO:0000256" key="1">
    <source>
        <dbReference type="ARBA" id="ARBA00023054"/>
    </source>
</evidence>
<dbReference type="GO" id="GO:0150105">
    <property type="term" value="P:protein localization to cell-cell junction"/>
    <property type="evidence" value="ECO:0007669"/>
    <property type="project" value="TreeGrafter"/>
</dbReference>
<feature type="compositionally biased region" description="Polar residues" evidence="3">
    <location>
        <begin position="16"/>
        <end position="54"/>
    </location>
</feature>
<feature type="coiled-coil region" evidence="2">
    <location>
        <begin position="199"/>
        <end position="496"/>
    </location>
</feature>
<feature type="domain" description="Myosin tail" evidence="4">
    <location>
        <begin position="337"/>
        <end position="662"/>
    </location>
</feature>
<proteinExistence type="predicted"/>
<evidence type="ECO:0000259" key="4">
    <source>
        <dbReference type="Pfam" id="PF01576"/>
    </source>
</evidence>
<evidence type="ECO:0000313" key="6">
    <source>
        <dbReference type="Proteomes" id="UP001497482"/>
    </source>
</evidence>
<organism evidence="5 6">
    <name type="scientific">Knipowitschia caucasica</name>
    <name type="common">Caucasian dwarf goby</name>
    <name type="synonym">Pomatoschistus caucasicus</name>
    <dbReference type="NCBI Taxonomy" id="637954"/>
    <lineage>
        <taxon>Eukaryota</taxon>
        <taxon>Metazoa</taxon>
        <taxon>Chordata</taxon>
        <taxon>Craniata</taxon>
        <taxon>Vertebrata</taxon>
        <taxon>Euteleostomi</taxon>
        <taxon>Actinopterygii</taxon>
        <taxon>Neopterygii</taxon>
        <taxon>Teleostei</taxon>
        <taxon>Neoteleostei</taxon>
        <taxon>Acanthomorphata</taxon>
        <taxon>Gobiaria</taxon>
        <taxon>Gobiiformes</taxon>
        <taxon>Gobioidei</taxon>
        <taxon>Gobiidae</taxon>
        <taxon>Gobiinae</taxon>
        <taxon>Knipowitschia</taxon>
    </lineage>
</organism>
<dbReference type="AlphaFoldDB" id="A0AAV2J186"/>
<feature type="compositionally biased region" description="Basic and acidic residues" evidence="3">
    <location>
        <begin position="1"/>
        <end position="11"/>
    </location>
</feature>
<sequence>MEIEESKHNSNEDEPTTPQLISASPNPKYQLFLNNEVKTNGTSSREQDMSLNSGTAGGENGSRPRWESSRLGLNNYRGSLESLSSRDWDVTSDRGGFMDSSPRVFNSPYSTTASVDYNPTYRMSEYKVQGSLSPATSDMNLYNRSISPVPSLTIGASRTRFSTYDTLRRKTELSAAVLPSTHYSVRSVTLGHPNKKDYIEELTKELDACQKRNQFLEAESVEMEKERNQIRFEMRGLLVNNEDLLRTNTQLTNEIKRTREQMLEMEKENQAMAERCREMETEVKQAREIMVEANNQEYAFNFLQQSLKNQIQDTEENLEKQTQHAQTLSEKLWRAERQLEEFELDRDSKEKKTSDLNSTVLRLEDELSEALQMASQANAERNLQVKLREDTQLRVDELEEGLLAKEQEADKLQILVTRLQGEVSGKLVDKERSLEEEIQLRERLQLQCKQAERSLEDLRMELYTSNQSRDELSKQLKVFQEKIIDLETDLEELHDSEQRWASKHKRTLEQVEQHQLKFIQEKDLSEQLEMDKDILERQVRELRLEVEELQSSRLQEDVITRTESKVKELENSLRAEERNKGVLTNTISKLERKIAELTDQMEEEHRISTEQKELMTQRMRTLKRQLNEAEEEASRKEAQCRFAQRELAEEREARERLQRQLVDQQLQAKRKEALNIRQTLDNLRVDIDDDEEEEQSKTETVTNV</sequence>
<keyword evidence="6" id="KW-1185">Reference proteome</keyword>
<evidence type="ECO:0000256" key="2">
    <source>
        <dbReference type="SAM" id="Coils"/>
    </source>
</evidence>
<gene>
    <name evidence="5" type="ORF">KC01_LOCUS1608</name>
</gene>
<dbReference type="Proteomes" id="UP001497482">
    <property type="component" value="Chromosome 1"/>
</dbReference>
<dbReference type="PANTHER" id="PTHR46349:SF2">
    <property type="entry name" value="CINGULIN-LIKE PROTEIN 1"/>
    <property type="match status" value="1"/>
</dbReference>
<protein>
    <recommendedName>
        <fullName evidence="4">Myosin tail domain-containing protein</fullName>
    </recommendedName>
</protein>
<dbReference type="GO" id="GO:0016459">
    <property type="term" value="C:myosin complex"/>
    <property type="evidence" value="ECO:0007669"/>
    <property type="project" value="InterPro"/>
</dbReference>
<keyword evidence="1 2" id="KW-0175">Coiled coil</keyword>